<evidence type="ECO:0000313" key="2">
    <source>
        <dbReference type="EMBL" id="GLQ31266.1"/>
    </source>
</evidence>
<sequence length="282" mass="31581">MGAASIPTKQEMEAAYEVIRKLRMPSVPDIITEVQRLLQEPHLRIDEITSLISQDATLTGEVLKAARSPLYGLSEDVTTIFHAVKVLGIKRLNEITIAVALKASLNPMNEFHAKLWDESLMIAAGSAWLASASGHVDRDEAYLAGLFSNIGCMLLSQGNLKYEILYEKARAYPLTTHELEARLMNTNHSVVGFIVAELWSLPERVCKSIYHLHDTNITPSGVDDLGALISVVRTATAHMEEVRMIKVPESMEFLKFHDSAREELMMEEATYEEFSEYMESLI</sequence>
<dbReference type="PANTHER" id="PTHR33525">
    <property type="match status" value="1"/>
</dbReference>
<dbReference type="InterPro" id="IPR052340">
    <property type="entry name" value="RNase_Y/CdgJ"/>
</dbReference>
<accession>A0AA37SBA0</accession>
<comment type="caution">
    <text evidence="2">The sequence shown here is derived from an EMBL/GenBank/DDBJ whole genome shotgun (WGS) entry which is preliminary data.</text>
</comment>
<dbReference type="EMBL" id="BSNM01000011">
    <property type="protein sequence ID" value="GLQ31266.1"/>
    <property type="molecule type" value="Genomic_DNA"/>
</dbReference>
<dbReference type="Proteomes" id="UP001161389">
    <property type="component" value="Unassembled WGS sequence"/>
</dbReference>
<protein>
    <recommendedName>
        <fullName evidence="1">HDOD domain-containing protein</fullName>
    </recommendedName>
</protein>
<dbReference type="InterPro" id="IPR013976">
    <property type="entry name" value="HDOD"/>
</dbReference>
<proteinExistence type="predicted"/>
<feature type="domain" description="HDOD" evidence="1">
    <location>
        <begin position="24"/>
        <end position="215"/>
    </location>
</feature>
<dbReference type="PANTHER" id="PTHR33525:SF5">
    <property type="entry name" value="TWO COMPONENT SIGNAL TRANSDUCTION SYSTEM RESPONSE REGULATOR"/>
    <property type="match status" value="1"/>
</dbReference>
<evidence type="ECO:0000313" key="3">
    <source>
        <dbReference type="Proteomes" id="UP001161389"/>
    </source>
</evidence>
<dbReference type="Pfam" id="PF08668">
    <property type="entry name" value="HDOD"/>
    <property type="match status" value="1"/>
</dbReference>
<name>A0AA37SBA0_9GAMM</name>
<evidence type="ECO:0000259" key="1">
    <source>
        <dbReference type="PROSITE" id="PS51833"/>
    </source>
</evidence>
<dbReference type="AlphaFoldDB" id="A0AA37SBA0"/>
<dbReference type="RefSeq" id="WP_284380810.1">
    <property type="nucleotide sequence ID" value="NZ_BSNM01000011.1"/>
</dbReference>
<reference evidence="2" key="2">
    <citation type="submission" date="2023-01" db="EMBL/GenBank/DDBJ databases">
        <title>Draft genome sequence of Litoribrevibacter albus strain NBRC 110071.</title>
        <authorList>
            <person name="Sun Q."/>
            <person name="Mori K."/>
        </authorList>
    </citation>
    <scope>NUCLEOTIDE SEQUENCE</scope>
    <source>
        <strain evidence="2">NBRC 110071</strain>
    </source>
</reference>
<dbReference type="SUPFAM" id="SSF109604">
    <property type="entry name" value="HD-domain/PDEase-like"/>
    <property type="match status" value="1"/>
</dbReference>
<dbReference type="Gene3D" id="1.10.3210.10">
    <property type="entry name" value="Hypothetical protein af1432"/>
    <property type="match status" value="1"/>
</dbReference>
<organism evidence="2 3">
    <name type="scientific">Litoribrevibacter albus</name>
    <dbReference type="NCBI Taxonomy" id="1473156"/>
    <lineage>
        <taxon>Bacteria</taxon>
        <taxon>Pseudomonadati</taxon>
        <taxon>Pseudomonadota</taxon>
        <taxon>Gammaproteobacteria</taxon>
        <taxon>Oceanospirillales</taxon>
        <taxon>Oceanospirillaceae</taxon>
        <taxon>Litoribrevibacter</taxon>
    </lineage>
</organism>
<reference evidence="2" key="1">
    <citation type="journal article" date="2014" name="Int. J. Syst. Evol. Microbiol.">
        <title>Complete genome sequence of Corynebacterium casei LMG S-19264T (=DSM 44701T), isolated from a smear-ripened cheese.</title>
        <authorList>
            <consortium name="US DOE Joint Genome Institute (JGI-PGF)"/>
            <person name="Walter F."/>
            <person name="Albersmeier A."/>
            <person name="Kalinowski J."/>
            <person name="Ruckert C."/>
        </authorList>
    </citation>
    <scope>NUCLEOTIDE SEQUENCE</scope>
    <source>
        <strain evidence="2">NBRC 110071</strain>
    </source>
</reference>
<dbReference type="PROSITE" id="PS51833">
    <property type="entry name" value="HDOD"/>
    <property type="match status" value="1"/>
</dbReference>
<gene>
    <name evidence="2" type="ORF">GCM10007876_17450</name>
</gene>
<keyword evidence="3" id="KW-1185">Reference proteome</keyword>